<dbReference type="Proteomes" id="UP000694392">
    <property type="component" value="Unplaced"/>
</dbReference>
<evidence type="ECO:0000259" key="6">
    <source>
        <dbReference type="SMART" id="SM00043"/>
    </source>
</evidence>
<evidence type="ECO:0000256" key="4">
    <source>
        <dbReference type="ARBA" id="ARBA00023157"/>
    </source>
</evidence>
<dbReference type="GO" id="GO:0005764">
    <property type="term" value="C:lysosome"/>
    <property type="evidence" value="ECO:0007669"/>
    <property type="project" value="Ensembl"/>
</dbReference>
<evidence type="ECO:0000256" key="3">
    <source>
        <dbReference type="ARBA" id="ARBA00022704"/>
    </source>
</evidence>
<comment type="similarity">
    <text evidence="1">Belongs to the cystatin family.</text>
</comment>
<evidence type="ECO:0000313" key="8">
    <source>
        <dbReference type="Proteomes" id="UP000694392"/>
    </source>
</evidence>
<dbReference type="GO" id="GO:0005783">
    <property type="term" value="C:endoplasmic reticulum"/>
    <property type="evidence" value="ECO:0007669"/>
    <property type="project" value="Ensembl"/>
</dbReference>
<dbReference type="Ensembl" id="ENSSPUT00000017571.1">
    <property type="protein sequence ID" value="ENSSPUP00000016494.1"/>
    <property type="gene ID" value="ENSSPUG00000012771.1"/>
</dbReference>
<reference evidence="7" key="2">
    <citation type="submission" date="2025-09" db="UniProtKB">
        <authorList>
            <consortium name="Ensembl"/>
        </authorList>
    </citation>
    <scope>IDENTIFICATION</scope>
</reference>
<dbReference type="GO" id="GO:0005794">
    <property type="term" value="C:Golgi apparatus"/>
    <property type="evidence" value="ECO:0007669"/>
    <property type="project" value="Ensembl"/>
</dbReference>
<dbReference type="Gene3D" id="3.10.450.10">
    <property type="match status" value="1"/>
</dbReference>
<keyword evidence="5" id="KW-0732">Signal</keyword>
<dbReference type="GO" id="GO:1905146">
    <property type="term" value="P:lysosomal protein catabolic process"/>
    <property type="evidence" value="ECO:0007669"/>
    <property type="project" value="Ensembl"/>
</dbReference>
<dbReference type="InterPro" id="IPR000010">
    <property type="entry name" value="Cystatin_dom"/>
</dbReference>
<dbReference type="SMART" id="SM00043">
    <property type="entry name" value="CY"/>
    <property type="match status" value="1"/>
</dbReference>
<dbReference type="GO" id="GO:0005771">
    <property type="term" value="C:multivesicular body"/>
    <property type="evidence" value="ECO:0007669"/>
    <property type="project" value="Ensembl"/>
</dbReference>
<dbReference type="PANTHER" id="PTHR47141">
    <property type="entry name" value="CYSTATIN-F"/>
    <property type="match status" value="1"/>
</dbReference>
<dbReference type="GeneTree" id="ENSGT00940000160277"/>
<proteinExistence type="inferred from homology"/>
<dbReference type="Pfam" id="PF00031">
    <property type="entry name" value="Cystatin"/>
    <property type="match status" value="1"/>
</dbReference>
<dbReference type="GO" id="GO:0004869">
    <property type="term" value="F:cysteine-type endopeptidase inhibitor activity"/>
    <property type="evidence" value="ECO:0007669"/>
    <property type="project" value="UniProtKB-KW"/>
</dbReference>
<evidence type="ECO:0000256" key="2">
    <source>
        <dbReference type="ARBA" id="ARBA00022690"/>
    </source>
</evidence>
<keyword evidence="3" id="KW-0789">Thiol protease inhibitor</keyword>
<evidence type="ECO:0000256" key="1">
    <source>
        <dbReference type="ARBA" id="ARBA00009403"/>
    </source>
</evidence>
<dbReference type="PANTHER" id="PTHR47141:SF1">
    <property type="entry name" value="CYSTATIN-F"/>
    <property type="match status" value="1"/>
</dbReference>
<dbReference type="GO" id="GO:1903979">
    <property type="term" value="P:negative regulation of microglial cell activation"/>
    <property type="evidence" value="ECO:0007669"/>
    <property type="project" value="TreeGrafter"/>
</dbReference>
<dbReference type="AlphaFoldDB" id="A0A8D0HAC1"/>
<dbReference type="SUPFAM" id="SSF54403">
    <property type="entry name" value="Cystatin/monellin"/>
    <property type="match status" value="1"/>
</dbReference>
<dbReference type="InterPro" id="IPR042886">
    <property type="entry name" value="Cystatin-F"/>
</dbReference>
<gene>
    <name evidence="7" type="primary">CST7</name>
</gene>
<keyword evidence="2" id="KW-0646">Protease inhibitor</keyword>
<protein>
    <submittedName>
        <fullName evidence="7">Cystatin F</fullName>
    </submittedName>
</protein>
<dbReference type="InterPro" id="IPR046350">
    <property type="entry name" value="Cystatin_sf"/>
</dbReference>
<evidence type="ECO:0000313" key="7">
    <source>
        <dbReference type="Ensembl" id="ENSSPUP00000016494.1"/>
    </source>
</evidence>
<feature type="signal peptide" evidence="5">
    <location>
        <begin position="1"/>
        <end position="24"/>
    </location>
</feature>
<dbReference type="GO" id="GO:0006955">
    <property type="term" value="P:immune response"/>
    <property type="evidence" value="ECO:0007669"/>
    <property type="project" value="InterPro"/>
</dbReference>
<feature type="domain" description="Cystatin" evidence="6">
    <location>
        <begin position="37"/>
        <end position="148"/>
    </location>
</feature>
<name>A0A8D0HAC1_SPHPU</name>
<dbReference type="FunFam" id="3.10.450.10:FF:000004">
    <property type="entry name" value="Cystatin C"/>
    <property type="match status" value="1"/>
</dbReference>
<evidence type="ECO:0000256" key="5">
    <source>
        <dbReference type="SAM" id="SignalP"/>
    </source>
</evidence>
<dbReference type="GO" id="GO:0005615">
    <property type="term" value="C:extracellular space"/>
    <property type="evidence" value="ECO:0007669"/>
    <property type="project" value="Ensembl"/>
</dbReference>
<dbReference type="GO" id="GO:0002020">
    <property type="term" value="F:protease binding"/>
    <property type="evidence" value="ECO:0007669"/>
    <property type="project" value="Ensembl"/>
</dbReference>
<organism evidence="7 8">
    <name type="scientific">Sphenodon punctatus</name>
    <name type="common">Tuatara</name>
    <name type="synonym">Hatteria punctata</name>
    <dbReference type="NCBI Taxonomy" id="8508"/>
    <lineage>
        <taxon>Eukaryota</taxon>
        <taxon>Metazoa</taxon>
        <taxon>Chordata</taxon>
        <taxon>Craniata</taxon>
        <taxon>Vertebrata</taxon>
        <taxon>Euteleostomi</taxon>
        <taxon>Lepidosauria</taxon>
        <taxon>Sphenodontia</taxon>
        <taxon>Sphenodontidae</taxon>
        <taxon>Sphenodon</taxon>
    </lineage>
</organism>
<dbReference type="CDD" id="cd00042">
    <property type="entry name" value="CY"/>
    <property type="match status" value="1"/>
</dbReference>
<keyword evidence="4" id="KW-1015">Disulfide bond</keyword>
<dbReference type="OMA" id="WLQHFEV"/>
<dbReference type="GO" id="GO:0002577">
    <property type="term" value="P:regulation of antigen processing and presentation"/>
    <property type="evidence" value="ECO:0007669"/>
    <property type="project" value="Ensembl"/>
</dbReference>
<keyword evidence="8" id="KW-1185">Reference proteome</keyword>
<feature type="chain" id="PRO_5034976377" evidence="5">
    <location>
        <begin position="25"/>
        <end position="148"/>
    </location>
</feature>
<dbReference type="GO" id="GO:0031643">
    <property type="term" value="P:positive regulation of myelination"/>
    <property type="evidence" value="ECO:0007669"/>
    <property type="project" value="TreeGrafter"/>
</dbReference>
<dbReference type="GO" id="GO:0042803">
    <property type="term" value="F:protein homodimerization activity"/>
    <property type="evidence" value="ECO:0007669"/>
    <property type="project" value="Ensembl"/>
</dbReference>
<reference evidence="7" key="1">
    <citation type="submission" date="2025-08" db="UniProtKB">
        <authorList>
            <consortium name="Ensembl"/>
        </authorList>
    </citation>
    <scope>IDENTIFICATION</scope>
</reference>
<sequence>MASMPLRWSTAIFCYLNIWDFAWTSVDLYIRTPNSTAKPGFPIPVNPNDPGVRTAARFGVYRYNNSSNDIFLFKESHINKATVQIVRGLKYTLYVKIGRTVCDKREQPNLDRCGFQSSKALRQTFQCYFEVWLVPWLQKVHVPVSVCR</sequence>
<accession>A0A8D0HAC1</accession>